<feature type="transmembrane region" description="Helical" evidence="7">
    <location>
        <begin position="71"/>
        <end position="94"/>
    </location>
</feature>
<keyword evidence="3" id="KW-1003">Cell membrane</keyword>
<evidence type="ECO:0000256" key="6">
    <source>
        <dbReference type="ARBA" id="ARBA00023136"/>
    </source>
</evidence>
<evidence type="ECO:0000256" key="4">
    <source>
        <dbReference type="ARBA" id="ARBA00022692"/>
    </source>
</evidence>
<dbReference type="Gene3D" id="1.10.3720.10">
    <property type="entry name" value="MetI-like"/>
    <property type="match status" value="1"/>
</dbReference>
<dbReference type="InterPro" id="IPR000515">
    <property type="entry name" value="MetI-like"/>
</dbReference>
<organism evidence="9 10">
    <name type="scientific">Georgenia alba</name>
    <dbReference type="NCBI Taxonomy" id="2233858"/>
    <lineage>
        <taxon>Bacteria</taxon>
        <taxon>Bacillati</taxon>
        <taxon>Actinomycetota</taxon>
        <taxon>Actinomycetes</taxon>
        <taxon>Micrococcales</taxon>
        <taxon>Bogoriellaceae</taxon>
        <taxon>Georgenia</taxon>
    </lineage>
</organism>
<reference evidence="10" key="1">
    <citation type="journal article" date="2019" name="Int. J. Syst. Evol. Microbiol.">
        <title>The Global Catalogue of Microorganisms (GCM) 10K type strain sequencing project: providing services to taxonomists for standard genome sequencing and annotation.</title>
        <authorList>
            <consortium name="The Broad Institute Genomics Platform"/>
            <consortium name="The Broad Institute Genome Sequencing Center for Infectious Disease"/>
            <person name="Wu L."/>
            <person name="Ma J."/>
        </authorList>
    </citation>
    <scope>NUCLEOTIDE SEQUENCE [LARGE SCALE GENOMIC DNA]</scope>
    <source>
        <strain evidence="10">JCM 1490</strain>
    </source>
</reference>
<dbReference type="InterPro" id="IPR035906">
    <property type="entry name" value="MetI-like_sf"/>
</dbReference>
<feature type="transmembrane region" description="Helical" evidence="7">
    <location>
        <begin position="224"/>
        <end position="246"/>
    </location>
</feature>
<dbReference type="RefSeq" id="WP_382392919.1">
    <property type="nucleotide sequence ID" value="NZ_JBHTCQ010000001.1"/>
</dbReference>
<dbReference type="Proteomes" id="UP001596455">
    <property type="component" value="Unassembled WGS sequence"/>
</dbReference>
<comment type="subcellular location">
    <subcellularLocation>
        <location evidence="1 7">Cell membrane</location>
        <topology evidence="1 7">Multi-pass membrane protein</topology>
    </subcellularLocation>
</comment>
<keyword evidence="5 7" id="KW-1133">Transmembrane helix</keyword>
<protein>
    <submittedName>
        <fullName evidence="9">ABC transporter permease</fullName>
    </submittedName>
</protein>
<evidence type="ECO:0000256" key="1">
    <source>
        <dbReference type="ARBA" id="ARBA00004651"/>
    </source>
</evidence>
<feature type="transmembrane region" description="Helical" evidence="7">
    <location>
        <begin position="129"/>
        <end position="148"/>
    </location>
</feature>
<comment type="caution">
    <text evidence="9">The sequence shown here is derived from an EMBL/GenBank/DDBJ whole genome shotgun (WGS) entry which is preliminary data.</text>
</comment>
<evidence type="ECO:0000256" key="7">
    <source>
        <dbReference type="RuleBase" id="RU363032"/>
    </source>
</evidence>
<dbReference type="PROSITE" id="PS50928">
    <property type="entry name" value="ABC_TM1"/>
    <property type="match status" value="1"/>
</dbReference>
<evidence type="ECO:0000313" key="9">
    <source>
        <dbReference type="EMBL" id="MFC7404998.1"/>
    </source>
</evidence>
<evidence type="ECO:0000313" key="10">
    <source>
        <dbReference type="Proteomes" id="UP001596455"/>
    </source>
</evidence>
<evidence type="ECO:0000256" key="5">
    <source>
        <dbReference type="ARBA" id="ARBA00022989"/>
    </source>
</evidence>
<feature type="transmembrane region" description="Helical" evidence="7">
    <location>
        <begin position="12"/>
        <end position="35"/>
    </location>
</feature>
<gene>
    <name evidence="9" type="ORF">ACFQQL_07740</name>
</gene>
<name>A0ABW2Q978_9MICO</name>
<dbReference type="SUPFAM" id="SSF161098">
    <property type="entry name" value="MetI-like"/>
    <property type="match status" value="1"/>
</dbReference>
<feature type="domain" description="ABC transmembrane type-1" evidence="8">
    <location>
        <begin position="67"/>
        <end position="247"/>
    </location>
</feature>
<dbReference type="EMBL" id="JBHTCQ010000001">
    <property type="protein sequence ID" value="MFC7404998.1"/>
    <property type="molecule type" value="Genomic_DNA"/>
</dbReference>
<feature type="transmembrane region" description="Helical" evidence="7">
    <location>
        <begin position="101"/>
        <end position="123"/>
    </location>
</feature>
<evidence type="ECO:0000259" key="8">
    <source>
        <dbReference type="PROSITE" id="PS50928"/>
    </source>
</evidence>
<comment type="similarity">
    <text evidence="7">Belongs to the binding-protein-dependent transport system permease family.</text>
</comment>
<keyword evidence="6 7" id="KW-0472">Membrane</keyword>
<keyword evidence="2 7" id="KW-0813">Transport</keyword>
<feature type="transmembrane region" description="Helical" evidence="7">
    <location>
        <begin position="181"/>
        <end position="204"/>
    </location>
</feature>
<proteinExistence type="inferred from homology"/>
<dbReference type="CDD" id="cd06261">
    <property type="entry name" value="TM_PBP2"/>
    <property type="match status" value="1"/>
</dbReference>
<keyword evidence="4 7" id="KW-0812">Transmembrane</keyword>
<dbReference type="PANTHER" id="PTHR30151:SF20">
    <property type="entry name" value="ABC TRANSPORTER PERMEASE PROTEIN HI_0355-RELATED"/>
    <property type="match status" value="1"/>
</dbReference>
<keyword evidence="10" id="KW-1185">Reference proteome</keyword>
<accession>A0ABW2Q978</accession>
<evidence type="ECO:0000256" key="3">
    <source>
        <dbReference type="ARBA" id="ARBA00022475"/>
    </source>
</evidence>
<dbReference type="Pfam" id="PF00528">
    <property type="entry name" value="BPD_transp_1"/>
    <property type="match status" value="1"/>
</dbReference>
<sequence length="264" mass="28653">MRREKLQRILPWVATPVLVLVLCGVWEVAVARLGISTLILPPPSMIGARLVELMRDPVTWQQAGITATETVLGFALAVLAGVVIGVTLGKVFWLEVSLRPIIVALQVVPKVAFIPLLVIWFGFGMTSKIVISAMLAFFPIMLNVLLGVKSLDPGHRDVMKSLNASKWQTFTNLEVRSIMPYLLAGMESGIIFALIGTIVGEYLGGSEGLGYMVVSTLNQLDAPGLFGVVVMLSALGLVLYFCVFALKRFLIPWHESVYGQGVTA</sequence>
<evidence type="ECO:0000256" key="2">
    <source>
        <dbReference type="ARBA" id="ARBA00022448"/>
    </source>
</evidence>
<dbReference type="PANTHER" id="PTHR30151">
    <property type="entry name" value="ALKANE SULFONATE ABC TRANSPORTER-RELATED, MEMBRANE SUBUNIT"/>
    <property type="match status" value="1"/>
</dbReference>